<reference evidence="2 3" key="1">
    <citation type="submission" date="2023-04" db="EMBL/GenBank/DDBJ databases">
        <title>A novel species of the genus Streptomyces: Streptomyces pakalii sp. nov. isolated from a Mexican soil jungle.</title>
        <authorList>
            <person name="Chavez-Hernandez M.A."/>
            <person name="Ortiz-Alvarez J."/>
            <person name="Villa-Tanaca L."/>
            <person name="Hernandez-Rodriguez C."/>
        </authorList>
    </citation>
    <scope>NUCLEOTIDE SEQUENCE [LARGE SCALE GENOMIC DNA]</scope>
    <source>
        <strain evidence="2 3">ENCB-J15</strain>
    </source>
</reference>
<feature type="domain" description="DUF397" evidence="1">
    <location>
        <begin position="6"/>
        <end position="25"/>
    </location>
</feature>
<protein>
    <submittedName>
        <fullName evidence="2">DUF397 domain-containing protein</fullName>
    </submittedName>
</protein>
<gene>
    <name evidence="2" type="ORF">P5W92_05940</name>
</gene>
<organism evidence="2 3">
    <name type="scientific">Streptomyces pakalii</name>
    <dbReference type="NCBI Taxonomy" id="3036494"/>
    <lineage>
        <taxon>Bacteria</taxon>
        <taxon>Bacillati</taxon>
        <taxon>Actinomycetota</taxon>
        <taxon>Actinomycetes</taxon>
        <taxon>Kitasatosporales</taxon>
        <taxon>Streptomycetaceae</taxon>
        <taxon>Streptomyces</taxon>
    </lineage>
</organism>
<comment type="caution">
    <text evidence="2">The sequence shown here is derived from an EMBL/GenBank/DDBJ whole genome shotgun (WGS) entry which is preliminary data.</text>
</comment>
<accession>A0ABT7D4U9</accession>
<keyword evidence="3" id="KW-1185">Reference proteome</keyword>
<dbReference type="InterPro" id="IPR007278">
    <property type="entry name" value="DUF397"/>
</dbReference>
<dbReference type="Proteomes" id="UP001237194">
    <property type="component" value="Unassembled WGS sequence"/>
</dbReference>
<dbReference type="RefSeq" id="WP_283891828.1">
    <property type="nucleotide sequence ID" value="NZ_JARWAF010000002.1"/>
</dbReference>
<evidence type="ECO:0000313" key="2">
    <source>
        <dbReference type="EMBL" id="MDJ1639949.1"/>
    </source>
</evidence>
<evidence type="ECO:0000259" key="1">
    <source>
        <dbReference type="Pfam" id="PF04149"/>
    </source>
</evidence>
<proteinExistence type="predicted"/>
<feature type="domain" description="DUF397" evidence="1">
    <location>
        <begin position="26"/>
        <end position="77"/>
    </location>
</feature>
<evidence type="ECO:0000313" key="3">
    <source>
        <dbReference type="Proteomes" id="UP001237194"/>
    </source>
</evidence>
<dbReference type="EMBL" id="JARWAF010000002">
    <property type="protein sequence ID" value="MDJ1639949.1"/>
    <property type="molecule type" value="Genomic_DNA"/>
</dbReference>
<name>A0ABT7D4U9_9ACTN</name>
<sequence length="81" mass="8703">MSTTPLAWFKSSYSGGDGDSCIEVALEWHKSSYSSAEGDSCVEVATCPSTVHVRDSKLDESPQLALAPASWTRFLAYAVRG</sequence>
<dbReference type="Pfam" id="PF04149">
    <property type="entry name" value="DUF397"/>
    <property type="match status" value="2"/>
</dbReference>